<dbReference type="Gene3D" id="3.30.2310.20">
    <property type="entry name" value="RelE-like"/>
    <property type="match status" value="1"/>
</dbReference>
<dbReference type="InterPro" id="IPR035093">
    <property type="entry name" value="RelE/ParE_toxin_dom_sf"/>
</dbReference>
<dbReference type="EMBL" id="AQQR01000028">
    <property type="protein sequence ID" value="OWU67469.1"/>
    <property type="molecule type" value="Genomic_DNA"/>
</dbReference>
<reference evidence="4 5" key="1">
    <citation type="submission" date="2013-04" db="EMBL/GenBank/DDBJ databases">
        <title>Oceanicola sp. 22II1-22F33 Genome Sequencing.</title>
        <authorList>
            <person name="Lai Q."/>
            <person name="Li G."/>
            <person name="Shao Z."/>
        </authorList>
    </citation>
    <scope>NUCLEOTIDE SEQUENCE [LARGE SCALE GENOMIC DNA]</scope>
    <source>
        <strain evidence="4 5">22II1-22F33</strain>
    </source>
</reference>
<evidence type="ECO:0000313" key="5">
    <source>
        <dbReference type="Proteomes" id="UP000215377"/>
    </source>
</evidence>
<keyword evidence="2" id="KW-1277">Toxin-antitoxin system</keyword>
<dbReference type="OrthoDB" id="7173315at2"/>
<proteinExistence type="inferred from homology"/>
<comment type="caution">
    <text evidence="4">The sequence shown here is derived from an EMBL/GenBank/DDBJ whole genome shotgun (WGS) entry which is preliminary data.</text>
</comment>
<evidence type="ECO:0000256" key="1">
    <source>
        <dbReference type="ARBA" id="ARBA00006226"/>
    </source>
</evidence>
<dbReference type="RefSeq" id="WP_008335672.1">
    <property type="nucleotide sequence ID" value="NZ_AQQR01000028.1"/>
</dbReference>
<dbReference type="AlphaFoldDB" id="A0A225NHU3"/>
<sequence length="99" mass="11381">MREIHHSQAAKSDLVDIWVETDRQWGAAQADRYLDDIDRALKGLIANPQMGSDCSDLQQGARKLITGRHLVFYEVDPDRIFVIRVLHQSMDVPRHLRSS</sequence>
<dbReference type="Proteomes" id="UP000215377">
    <property type="component" value="Unassembled WGS sequence"/>
</dbReference>
<protein>
    <recommendedName>
        <fullName evidence="3">Toxin</fullName>
    </recommendedName>
</protein>
<dbReference type="InterPro" id="IPR028344">
    <property type="entry name" value="ParE1/4"/>
</dbReference>
<dbReference type="PANTHER" id="PTHR33755:SF9">
    <property type="entry name" value="TOXIN PARE1"/>
    <property type="match status" value="1"/>
</dbReference>
<dbReference type="InterPro" id="IPR007712">
    <property type="entry name" value="RelE/ParE_toxin"/>
</dbReference>
<dbReference type="PIRSF" id="PIRSF029218">
    <property type="entry name" value="ParE"/>
    <property type="match status" value="1"/>
</dbReference>
<name>A0A225NHU3_9RHOB</name>
<accession>A0A225NHU3</accession>
<dbReference type="PANTHER" id="PTHR33755">
    <property type="entry name" value="TOXIN PARE1-RELATED"/>
    <property type="match status" value="1"/>
</dbReference>
<evidence type="ECO:0000313" key="4">
    <source>
        <dbReference type="EMBL" id="OWU67469.1"/>
    </source>
</evidence>
<gene>
    <name evidence="4" type="ORF">ATO3_25935</name>
</gene>
<keyword evidence="5" id="KW-1185">Reference proteome</keyword>
<organism evidence="4 5">
    <name type="scientific">Marinibacterium profundimaris</name>
    <dbReference type="NCBI Taxonomy" id="1679460"/>
    <lineage>
        <taxon>Bacteria</taxon>
        <taxon>Pseudomonadati</taxon>
        <taxon>Pseudomonadota</taxon>
        <taxon>Alphaproteobacteria</taxon>
        <taxon>Rhodobacterales</taxon>
        <taxon>Paracoccaceae</taxon>
        <taxon>Marinibacterium</taxon>
    </lineage>
</organism>
<dbReference type="InterPro" id="IPR051803">
    <property type="entry name" value="TA_system_RelE-like_toxin"/>
</dbReference>
<evidence type="ECO:0000256" key="3">
    <source>
        <dbReference type="PIRNR" id="PIRNR029218"/>
    </source>
</evidence>
<evidence type="ECO:0000256" key="2">
    <source>
        <dbReference type="ARBA" id="ARBA00022649"/>
    </source>
</evidence>
<dbReference type="Pfam" id="PF05016">
    <property type="entry name" value="ParE_toxin"/>
    <property type="match status" value="1"/>
</dbReference>
<comment type="similarity">
    <text evidence="1 3">Belongs to the RelE toxin family.</text>
</comment>